<feature type="domain" description="PKD" evidence="3">
    <location>
        <begin position="1942"/>
        <end position="2022"/>
    </location>
</feature>
<dbReference type="NCBIfam" id="NF041940">
    <property type="entry name" value="choice_anch_X"/>
    <property type="match status" value="1"/>
</dbReference>
<dbReference type="EMBL" id="JACHMP010000001">
    <property type="protein sequence ID" value="MBB5818094.1"/>
    <property type="molecule type" value="Genomic_DNA"/>
</dbReference>
<dbReference type="InterPro" id="IPR044060">
    <property type="entry name" value="Bacterial_rp_domain"/>
</dbReference>
<dbReference type="RefSeq" id="WP_184547871.1">
    <property type="nucleotide sequence ID" value="NZ_JACHMP010000001.1"/>
</dbReference>
<dbReference type="InterPro" id="IPR035986">
    <property type="entry name" value="PKD_dom_sf"/>
</dbReference>
<dbReference type="InterPro" id="IPR022409">
    <property type="entry name" value="PKD/Chitinase_dom"/>
</dbReference>
<dbReference type="InterPro" id="IPR001434">
    <property type="entry name" value="OmcB-like_DUF11"/>
</dbReference>
<dbReference type="InterPro" id="IPR000601">
    <property type="entry name" value="PKD_dom"/>
</dbReference>
<dbReference type="CDD" id="cd00146">
    <property type="entry name" value="PKD"/>
    <property type="match status" value="1"/>
</dbReference>
<organism evidence="4 5">
    <name type="scientific">Streptosporangium becharense</name>
    <dbReference type="NCBI Taxonomy" id="1816182"/>
    <lineage>
        <taxon>Bacteria</taxon>
        <taxon>Bacillati</taxon>
        <taxon>Actinomycetota</taxon>
        <taxon>Actinomycetes</taxon>
        <taxon>Streptosporangiales</taxon>
        <taxon>Streptosporangiaceae</taxon>
        <taxon>Streptosporangium</taxon>
    </lineage>
</organism>
<accession>A0A7W9ID95</accession>
<gene>
    <name evidence="4" type="ORF">F4562_001156</name>
</gene>
<keyword evidence="5" id="KW-1185">Reference proteome</keyword>
<dbReference type="Pfam" id="PF18911">
    <property type="entry name" value="PKD_4"/>
    <property type="match status" value="2"/>
</dbReference>
<dbReference type="Pfam" id="PF24096">
    <property type="entry name" value="DUF7379"/>
    <property type="match status" value="1"/>
</dbReference>
<comment type="caution">
    <text evidence="4">The sequence shown here is derived from an EMBL/GenBank/DDBJ whole genome shotgun (WGS) entry which is preliminary data.</text>
</comment>
<feature type="region of interest" description="Disordered" evidence="1">
    <location>
        <begin position="1156"/>
        <end position="1176"/>
    </location>
</feature>
<name>A0A7W9ID95_9ACTN</name>
<evidence type="ECO:0000256" key="2">
    <source>
        <dbReference type="SAM" id="SignalP"/>
    </source>
</evidence>
<dbReference type="InterPro" id="IPR055803">
    <property type="entry name" value="DUF7379"/>
</dbReference>
<reference evidence="4 5" key="1">
    <citation type="submission" date="2020-08" db="EMBL/GenBank/DDBJ databases">
        <title>Sequencing the genomes of 1000 actinobacteria strains.</title>
        <authorList>
            <person name="Klenk H.-P."/>
        </authorList>
    </citation>
    <scope>NUCLEOTIDE SEQUENCE [LARGE SCALE GENOMIC DNA]</scope>
    <source>
        <strain evidence="4 5">DSM 46887</strain>
    </source>
</reference>
<keyword evidence="2" id="KW-0732">Signal</keyword>
<sequence length="2172" mass="227678">MNPLLRSISVKWVAISLSVAVASVLAPPGVARAAPEPEPSRKAETAAPVGEVKFTDLGPASRMSMVGINEMGQVAGTRHQRPVLFSEGSVIEIGEMLPADTVWSWASDINDNGDVVGHFMRFELGDEWSFYRRKNGVSDVFPRPFGRVINNKGQTAGDNWVRDPDGSELNISAFKNQSLTIKGLNDSGWAAGTADMNPDPDVEDVRAFRARPGERLDVNRDRLNYLYGKSTAAYGINDKGQVAGYGLDANGGYTPLIWEPDGRAIPLDTPYGGWVEEINNAGVGVGDMYWRDPRRGTYWLKPAVFLNGVGYYLNDLKPPGYENLDIQTAWDINESGQIVGLAKKTDAPYPESVEHAFILDLGSPKPVIKSITVETRRYPSEDWVDAAPGIGITDGSPMRITVSVENPASHPMSVQLKFFQAPTMGEKVPGTPLPIEPINLDLDPLETVEVRATWKNAALAWDAGGKPVQHRFVKARLYVGAAQQSYAETTGIQSRPKPVVLVHGYKSDAESSWGKAYRPLKDMHPNMGVFAVGDGQFGDDGGTLNTGTELHPFVETNSLDENVDELAKYIENVRERTGAWQVDVVAHSMGGLITRQYIQSTMPRVTDGRPAVNRMLQMGTPNQGTPCANMVMETAMLTWPYAVPYFPATLENTTFFVRDVFNEKYLNLKGAKASNLVGVGQLVPCVSLRGELPRMGDLIVPRWSAQFIYTDVPTTETMHTSMPESVPDLLSYVKPRLAGMTAGGASALAKASSAPVSAQADDGAAGDTDGMSTFATPSVRAEPGQTVSAPLEVPPGEVLGVTGALPSTVGLVLRDPSGKAVAQYAAGSEAAKQPIQGLSVADPQAGAWKLEVTNTGGEPVTANVGAWVAGNPVKVSVTRAEQSSDEGRVRVVAAVSDDGRPVTGVPVRAILLAADGTRHEVALKDDGGSDDGAADDGVYGAVSEPLADGVHMVLVKADTAKGMRTARDVVEVKKPDLREFELSLSAQPGGSVSASPARDTYRAGTTVTLTATADAGRIPVGWTVDGEERPAGALKIVMDGPHTVVARFGTYTVTELGGAAGRDPSATEAVALNDRGQVAATVTWRDGGQRLQERALRWQGGVFTELGGVECADTDDRACGSRAMGINQAGDVAGYAVASVDGGNQEHAVVFRGDGSVTDLQPGSQGSPGRALDVNDRGQVFGRKDGRWVMWDRGIPGALPDTPPFHAGAGGLGSSGSLAAARINTGGAVAGAYVNDTSLGIPVSWAPAVHRDGATEELPGLAVEGRDCATPLGVGYDINTAGAVVGSWACHRLNSEQHAVVWRDGRPTDLGVGVASAVNDGGLVAGLAQGASKHDPWVPALWLDGETYKLADLLPRPMCPKDLTQTTAPCMGLRWVFDVNSSGQILAQGFVRDRDASGPTRFTEKARSFLLTPTTARADLEVTHSGPAVEPAPGAKATWTATVTNKGDDPATDVRLDVLIPQGVTGATCDTWRGACAAITGGFRNTVKVLEPGWSATVEVTAAVASGTVVGTDLKTEAHGYSLAVPDPERGNDIATATVTVRPLLDKAGIAWAEPVRVGSSSDQVPVKLTNRLGAPMPLRVISADAPFAQTNDCPVELPVGASCTVQVTFSPAQAGAANGKLAFFTGEDAEPTYWLPLTGQGAPANAVPVVQAPSAPLRGTAGRPFTLSVSFTDADTEDTHTAVVLWGGIGPGSAEVKQEAGGGTVEATHTFTEPAQGIAVVQVTDSKGDTGRQTVPFLIEEAAPNAAPTVTAGTDVELSVGEKLQRTVTFTDPDSTSWTATVDYGDGAGPHAATLNGQEFALEHQWDAAGVYPVTVKVKDDGGLEATATFTATVKPIETPNQPPAVTLTGPGTAVEGAVWTTQASFTDADSASWTATVDYGDGKGPGKLEVDGGKLRLDHTPADDGGRTITVAVTDDKGATGTATLAVNVYNAVPAVTLKEPVVAAVVPVGTPMSLNASFTDTGSADSHTAVWTIGGQQVAGAVSETGGTGTVSGSHVFTKAGRYPVSVTVTDDDGGATTADSIDREKTYVIVYDPAKSLVGAGWTTSPAGVCTLNAKCAREGRATFHVAARYRRKDDTPTGELHYNVPGFDLRDTSYTVLAAADRTAILRGTGTVNKTTKVTYEVTAIDTGKPVDRSDRLMIRVWNIDGELIYDNSGKAAPVIGIIRVSD</sequence>
<dbReference type="PANTHER" id="PTHR37946">
    <property type="entry name" value="SLL1969 PROTEIN"/>
    <property type="match status" value="1"/>
</dbReference>
<dbReference type="GO" id="GO:0005975">
    <property type="term" value="P:carbohydrate metabolic process"/>
    <property type="evidence" value="ECO:0007669"/>
    <property type="project" value="UniProtKB-ARBA"/>
</dbReference>
<feature type="compositionally biased region" description="Polar residues" evidence="1">
    <location>
        <begin position="1158"/>
        <end position="1167"/>
    </location>
</feature>
<evidence type="ECO:0000313" key="4">
    <source>
        <dbReference type="EMBL" id="MBB5818094.1"/>
    </source>
</evidence>
<dbReference type="SUPFAM" id="SSF49299">
    <property type="entry name" value="PKD domain"/>
    <property type="match status" value="2"/>
</dbReference>
<dbReference type="PROSITE" id="PS50093">
    <property type="entry name" value="PKD"/>
    <property type="match status" value="2"/>
</dbReference>
<evidence type="ECO:0000313" key="5">
    <source>
        <dbReference type="Proteomes" id="UP000540685"/>
    </source>
</evidence>
<dbReference type="InterPro" id="IPR029058">
    <property type="entry name" value="AB_hydrolase_fold"/>
</dbReference>
<dbReference type="Proteomes" id="UP000540685">
    <property type="component" value="Unassembled WGS sequence"/>
</dbReference>
<dbReference type="Pfam" id="PF18998">
    <property type="entry name" value="Flg_new_2"/>
    <property type="match status" value="1"/>
</dbReference>
<feature type="chain" id="PRO_5030610003" evidence="2">
    <location>
        <begin position="34"/>
        <end position="2172"/>
    </location>
</feature>
<protein>
    <submittedName>
        <fullName evidence="4">Pimeloyl-ACP methyl ester carboxylesterase</fullName>
    </submittedName>
</protein>
<feature type="signal peptide" evidence="2">
    <location>
        <begin position="1"/>
        <end position="33"/>
    </location>
</feature>
<dbReference type="Gene3D" id="3.40.50.1820">
    <property type="entry name" value="alpha/beta hydrolase"/>
    <property type="match status" value="1"/>
</dbReference>
<feature type="region of interest" description="Disordered" evidence="1">
    <location>
        <begin position="758"/>
        <end position="783"/>
    </location>
</feature>
<evidence type="ECO:0000256" key="1">
    <source>
        <dbReference type="SAM" id="MobiDB-lite"/>
    </source>
</evidence>
<dbReference type="Pfam" id="PF01345">
    <property type="entry name" value="DUF11"/>
    <property type="match status" value="1"/>
</dbReference>
<dbReference type="Gene3D" id="2.60.40.10">
    <property type="entry name" value="Immunoglobulins"/>
    <property type="match status" value="5"/>
</dbReference>
<proteinExistence type="predicted"/>
<feature type="compositionally biased region" description="Low complexity" evidence="1">
    <location>
        <begin position="758"/>
        <end position="770"/>
    </location>
</feature>
<dbReference type="PANTHER" id="PTHR37946:SF1">
    <property type="entry name" value="SLL1969 PROTEIN"/>
    <property type="match status" value="1"/>
</dbReference>
<dbReference type="SMART" id="SM00089">
    <property type="entry name" value="PKD"/>
    <property type="match status" value="3"/>
</dbReference>
<dbReference type="SUPFAM" id="SSF53474">
    <property type="entry name" value="alpha/beta-Hydrolases"/>
    <property type="match status" value="1"/>
</dbReference>
<dbReference type="InterPro" id="IPR013783">
    <property type="entry name" value="Ig-like_fold"/>
</dbReference>
<feature type="domain" description="PKD" evidence="3">
    <location>
        <begin position="1784"/>
        <end position="1835"/>
    </location>
</feature>
<evidence type="ECO:0000259" key="3">
    <source>
        <dbReference type="PROSITE" id="PS50093"/>
    </source>
</evidence>